<evidence type="ECO:0000256" key="1">
    <source>
        <dbReference type="SAM" id="Phobius"/>
    </source>
</evidence>
<keyword evidence="1" id="KW-1133">Transmembrane helix</keyword>
<protein>
    <submittedName>
        <fullName evidence="2">Uncharacterized protein</fullName>
    </submittedName>
</protein>
<dbReference type="EMBL" id="JADOES010000024">
    <property type="protein sequence ID" value="MBT9316319.1"/>
    <property type="molecule type" value="Genomic_DNA"/>
</dbReference>
<dbReference type="AlphaFoldDB" id="A0A947DHA7"/>
<keyword evidence="1" id="KW-0472">Membrane</keyword>
<gene>
    <name evidence="2" type="ORF">IXB50_12885</name>
</gene>
<dbReference type="RefSeq" id="WP_215609388.1">
    <property type="nucleotide sequence ID" value="NZ_JADOES010000024.1"/>
</dbReference>
<comment type="caution">
    <text evidence="2">The sequence shown here is derived from an EMBL/GenBank/DDBJ whole genome shotgun (WGS) entry which is preliminary data.</text>
</comment>
<accession>A0A947DHA7</accession>
<dbReference type="Proteomes" id="UP000717364">
    <property type="component" value="Unassembled WGS sequence"/>
</dbReference>
<reference evidence="2" key="1">
    <citation type="submission" date="2020-11" db="EMBL/GenBank/DDBJ databases">
        <authorList>
            <person name="Konstantinou D."/>
            <person name="Gkelis S."/>
            <person name="Popin R."/>
            <person name="Fewer D."/>
            <person name="Sivonen K."/>
        </authorList>
    </citation>
    <scope>NUCLEOTIDE SEQUENCE</scope>
    <source>
        <strain evidence="2">TAU-MAC 1115</strain>
    </source>
</reference>
<feature type="transmembrane region" description="Helical" evidence="1">
    <location>
        <begin position="52"/>
        <end position="74"/>
    </location>
</feature>
<reference evidence="2" key="2">
    <citation type="journal article" date="2021" name="Mar. Drugs">
        <title>Genome Reduction and Secondary Metabolism of the Marine Sponge-Associated Cyanobacterium Leptothoe.</title>
        <authorList>
            <person name="Konstantinou D."/>
            <person name="Popin R.V."/>
            <person name="Fewer D.P."/>
            <person name="Sivonen K."/>
            <person name="Gkelis S."/>
        </authorList>
    </citation>
    <scope>NUCLEOTIDE SEQUENCE</scope>
    <source>
        <strain evidence="2">TAU-MAC 1115</strain>
    </source>
</reference>
<keyword evidence="3" id="KW-1185">Reference proteome</keyword>
<evidence type="ECO:0000313" key="2">
    <source>
        <dbReference type="EMBL" id="MBT9316319.1"/>
    </source>
</evidence>
<evidence type="ECO:0000313" key="3">
    <source>
        <dbReference type="Proteomes" id="UP000717364"/>
    </source>
</evidence>
<proteinExistence type="predicted"/>
<name>A0A947DHA7_9CYAN</name>
<sequence length="227" mass="26461">MRQFRQNKRELVLRFSNLGRYHVAGGVTNLARIGVLSLLLMVWLGYRQAPLLWVVLMALGILLILVEPFVPALYPEIATCIFNKGFNRLTIVHEIPRGRKRQRRVNHYRLSHIEQVQVYRQRVGLWRWGYFMLIRLSSPANTIIHVNGLSDQVLIQTGVRPIQLLSKTVRYSLGRRTVVDWSFVNVPQGINTSDIGRRIVARDSMARLDKFDLRRLAHLIEQFIWSP</sequence>
<keyword evidence="1" id="KW-0812">Transmembrane</keyword>
<organism evidence="2 3">
    <name type="scientific">Leptothoe spongobia TAU-MAC 1115</name>
    <dbReference type="NCBI Taxonomy" id="1967444"/>
    <lineage>
        <taxon>Bacteria</taxon>
        <taxon>Bacillati</taxon>
        <taxon>Cyanobacteriota</taxon>
        <taxon>Cyanophyceae</taxon>
        <taxon>Nodosilineales</taxon>
        <taxon>Cymatolegaceae</taxon>
        <taxon>Leptothoe</taxon>
        <taxon>Leptothoe spongobia</taxon>
    </lineage>
</organism>
<feature type="transmembrane region" description="Helical" evidence="1">
    <location>
        <begin position="21"/>
        <end position="46"/>
    </location>
</feature>